<evidence type="ECO:0000259" key="13">
    <source>
        <dbReference type="Pfam" id="PF00999"/>
    </source>
</evidence>
<sequence>MVWEHISATKPHVAYAVVAFFSVLFSLSSLFIKEKLYLGEAPLATIYGLITGPHCLNWFNPLKWGNWMSITLEISRVLLCIEIVAVSVELPKKYVLRHAWSVFLLLFPCMITGFLLIGLFTWAILPGINFSEGLLISACITATDPVLAQAVVGKGKFAQRVPAHLRNLLTAESACNDGMSVPFTYLALNLIVYAGNSAEIAKNFLCVTVLYECIFGCVLGISIGYIGRKLLAIAERRKTIDAESFLAFYVMLALLCAGFGSILGCDDLLASFCAGTAFAWDGWFTRKTEESHVSTVIDLLLNLSFFVYFGSIIPWDEFNDHELGLDCWRLVCLAICVLVFRRIPSIMAVKRICPDINSWKEALFVGHFGPIGVGAVYTAIVSVADLEAEALHIREGPTMDYPDTHTHYRLMRIVWPCVTFLILTSIIVHGTSVAVIVLGKHLQSMSFTLTFTRTETTGGGWTTRLPRIDKTGRALIRHTDNGVSEEEAEEESDETAVAKGEEEISENTLHNITATPAGLRRRRLKQRRLRQVRRRKKKELERLSREDNGRTGAPEPVQLDLSQKRSHPSEQEEYGSESSSSYSVSSGGTSNHGSHEGSVYSGGSYGSYSSGQQSQSIDSVSVIGSVHGNDLLEPPPESEKLIRSKEKLQQIRERKEARRRKRLSKLKGVQEGGEEENESGAENGIPENVESEEEIESEEEKGKTVNKNAKVELPASAVVNQEENTPTSSIVVAQEKEQDEKQGLRAGEEPRNRLVTWIKARPEILEHLKKHYDLKESDFDPIAKNGELQIPAHGYKDGKQLIIEDQRGEIMRRIPRIPDESDQASIISTGTIGSIRPAIQTIKRTLSRIGSRVGDVEPEPIEEKKNENIHSVLYGDDASPINPLRRVVKTVLPRKEETSEKGGTIRDRLSGALSNKRKGRKLHISEKLHGFRLNDTIIIEDSDGNIVATYKINPKALHAEKIPSLGGKIFQHLGMAKKNGINDDEEANLKSNATLIPENDTIDDSRLESKIRAFMENPNKVRITRKDAREAARARLRRHLKEIDKEIRESGNDDGDQNEVDDNFEYYEDGDTGGETDDASANEKDENKERAQENSENSASTGSSKDQNEDDREERLTRDLIEKQKAEGQARRRRREGSMTRRMRASKKADKN</sequence>
<dbReference type="GO" id="GO:0005886">
    <property type="term" value="C:plasma membrane"/>
    <property type="evidence" value="ECO:0007669"/>
    <property type="project" value="InterPro"/>
</dbReference>
<comment type="similarity">
    <text evidence="2">Belongs to the fungal Na(+)/H(+) exchanger family.</text>
</comment>
<feature type="compositionally biased region" description="Basic and acidic residues" evidence="11">
    <location>
        <begin position="538"/>
        <end position="549"/>
    </location>
</feature>
<evidence type="ECO:0000313" key="18">
    <source>
        <dbReference type="Proteomes" id="UP000568158"/>
    </source>
</evidence>
<keyword evidence="17" id="KW-1185">Reference proteome</keyword>
<dbReference type="InterPro" id="IPR004712">
    <property type="entry name" value="Na+/H+_antiporter_fungi"/>
</dbReference>
<evidence type="ECO:0000256" key="12">
    <source>
        <dbReference type="SAM" id="Phobius"/>
    </source>
</evidence>
<feature type="compositionally biased region" description="Basic and acidic residues" evidence="11">
    <location>
        <begin position="734"/>
        <end position="746"/>
    </location>
</feature>
<dbReference type="PANTHER" id="PTHR31382:SF4">
    <property type="entry name" value="NA(+)_H(+) ANTIPORTER"/>
    <property type="match status" value="1"/>
</dbReference>
<comment type="subcellular location">
    <subcellularLocation>
        <location evidence="1">Membrane</location>
        <topology evidence="1">Multi-pass membrane protein</topology>
    </subcellularLocation>
</comment>
<gene>
    <name evidence="16" type="primary">NHA1</name>
    <name evidence="16" type="ORF">DEBR0S2_10418G</name>
    <name evidence="15" type="ORF">HII12_003544</name>
</gene>
<proteinExistence type="inferred from homology"/>
<feature type="compositionally biased region" description="Acidic residues" evidence="11">
    <location>
        <begin position="689"/>
        <end position="699"/>
    </location>
</feature>
<evidence type="ECO:0000259" key="14">
    <source>
        <dbReference type="Pfam" id="PF08619"/>
    </source>
</evidence>
<keyword evidence="9 12" id="KW-0472">Membrane</keyword>
<feature type="domain" description="Alkali metal cation/H+ antiporter Nha1 C-terminal" evidence="14">
    <location>
        <begin position="649"/>
        <end position="1139"/>
    </location>
</feature>
<evidence type="ECO:0000256" key="9">
    <source>
        <dbReference type="ARBA" id="ARBA00023136"/>
    </source>
</evidence>
<feature type="region of interest" description="Disordered" evidence="11">
    <location>
        <begin position="477"/>
        <end position="746"/>
    </location>
</feature>
<dbReference type="GO" id="GO:0120029">
    <property type="term" value="P:proton export across plasma membrane"/>
    <property type="evidence" value="ECO:0007669"/>
    <property type="project" value="InterPro"/>
</dbReference>
<feature type="compositionally biased region" description="Low complexity" evidence="11">
    <location>
        <begin position="576"/>
        <end position="589"/>
    </location>
</feature>
<keyword evidence="10" id="KW-0739">Sodium transport</keyword>
<dbReference type="InterPro" id="IPR038770">
    <property type="entry name" value="Na+/solute_symporter_sf"/>
</dbReference>
<dbReference type="Pfam" id="PF08619">
    <property type="entry name" value="Nha1_C"/>
    <property type="match status" value="1"/>
</dbReference>
<feature type="compositionally biased region" description="Low complexity" evidence="11">
    <location>
        <begin position="596"/>
        <end position="628"/>
    </location>
</feature>
<feature type="region of interest" description="Disordered" evidence="11">
    <location>
        <begin position="1046"/>
        <end position="1152"/>
    </location>
</feature>
<feature type="transmembrane region" description="Helical" evidence="12">
    <location>
        <begin position="296"/>
        <end position="315"/>
    </location>
</feature>
<feature type="compositionally biased region" description="Acidic residues" evidence="11">
    <location>
        <begin position="1052"/>
        <end position="1080"/>
    </location>
</feature>
<dbReference type="AlphaFoldDB" id="A0A7D9GZ65"/>
<evidence type="ECO:0000256" key="3">
    <source>
        <dbReference type="ARBA" id="ARBA00022448"/>
    </source>
</evidence>
<dbReference type="Pfam" id="PF00999">
    <property type="entry name" value="Na_H_Exchanger"/>
    <property type="match status" value="1"/>
</dbReference>
<evidence type="ECO:0000256" key="1">
    <source>
        <dbReference type="ARBA" id="ARBA00004141"/>
    </source>
</evidence>
<dbReference type="Proteomes" id="UP000568158">
    <property type="component" value="Unassembled WGS sequence"/>
</dbReference>
<keyword evidence="5 12" id="KW-0812">Transmembrane</keyword>
<dbReference type="GO" id="GO:0015385">
    <property type="term" value="F:sodium:proton antiporter activity"/>
    <property type="evidence" value="ECO:0007669"/>
    <property type="project" value="InterPro"/>
</dbReference>
<keyword evidence="3" id="KW-0813">Transport</keyword>
<feature type="compositionally biased region" description="Basic and acidic residues" evidence="11">
    <location>
        <begin position="1113"/>
        <end position="1130"/>
    </location>
</feature>
<feature type="transmembrane region" description="Helical" evidence="12">
    <location>
        <begin position="100"/>
        <end position="125"/>
    </location>
</feature>
<dbReference type="Proteomes" id="UP000478008">
    <property type="component" value="Unassembled WGS sequence"/>
</dbReference>
<feature type="domain" description="Cation/H+ exchanger transmembrane" evidence="13">
    <location>
        <begin position="25"/>
        <end position="437"/>
    </location>
</feature>
<evidence type="ECO:0000256" key="8">
    <source>
        <dbReference type="ARBA" id="ARBA00023065"/>
    </source>
</evidence>
<evidence type="ECO:0000256" key="2">
    <source>
        <dbReference type="ARBA" id="ARBA00005248"/>
    </source>
</evidence>
<evidence type="ECO:0000256" key="11">
    <source>
        <dbReference type="SAM" id="MobiDB-lite"/>
    </source>
</evidence>
<evidence type="ECO:0000313" key="15">
    <source>
        <dbReference type="EMBL" id="KAF6009998.1"/>
    </source>
</evidence>
<evidence type="ECO:0000256" key="7">
    <source>
        <dbReference type="ARBA" id="ARBA00023053"/>
    </source>
</evidence>
<evidence type="ECO:0000256" key="10">
    <source>
        <dbReference type="ARBA" id="ARBA00023201"/>
    </source>
</evidence>
<evidence type="ECO:0000256" key="6">
    <source>
        <dbReference type="ARBA" id="ARBA00022989"/>
    </source>
</evidence>
<feature type="compositionally biased region" description="Basic residues" evidence="11">
    <location>
        <begin position="1131"/>
        <end position="1146"/>
    </location>
</feature>
<reference evidence="16 17" key="1">
    <citation type="submission" date="2019-07" db="EMBL/GenBank/DDBJ databases">
        <authorList>
            <person name="Friedrich A."/>
            <person name="Schacherer J."/>
        </authorList>
    </citation>
    <scope>NUCLEOTIDE SEQUENCE [LARGE SCALE GENOMIC DNA]</scope>
</reference>
<keyword evidence="8" id="KW-0406">Ion transport</keyword>
<dbReference type="FunFam" id="1.20.1530.20:FF:000015">
    <property type="entry name" value="Na(+)/H(+) antiporter 2"/>
    <property type="match status" value="1"/>
</dbReference>
<feature type="compositionally biased region" description="Basic and acidic residues" evidence="11">
    <location>
        <begin position="1081"/>
        <end position="1093"/>
    </location>
</feature>
<feature type="compositionally biased region" description="Acidic residues" evidence="11">
    <location>
        <begin position="483"/>
        <end position="494"/>
    </location>
</feature>
<accession>A0A7D9GZ65</accession>
<organism evidence="16 17">
    <name type="scientific">Dekkera bruxellensis</name>
    <name type="common">Brettanomyces custersii</name>
    <dbReference type="NCBI Taxonomy" id="5007"/>
    <lineage>
        <taxon>Eukaryota</taxon>
        <taxon>Fungi</taxon>
        <taxon>Dikarya</taxon>
        <taxon>Ascomycota</taxon>
        <taxon>Saccharomycotina</taxon>
        <taxon>Pichiomycetes</taxon>
        <taxon>Pichiales</taxon>
        <taxon>Pichiaceae</taxon>
        <taxon>Brettanomyces</taxon>
    </lineage>
</organism>
<keyword evidence="7" id="KW-0915">Sodium</keyword>
<evidence type="ECO:0000256" key="4">
    <source>
        <dbReference type="ARBA" id="ARBA00022449"/>
    </source>
</evidence>
<dbReference type="EMBL" id="JABCYN010000030">
    <property type="protein sequence ID" value="KAF6009998.1"/>
    <property type="molecule type" value="Genomic_DNA"/>
</dbReference>
<dbReference type="EMBL" id="CABFWN010000002">
    <property type="protein sequence ID" value="VUG17560.1"/>
    <property type="molecule type" value="Genomic_DNA"/>
</dbReference>
<dbReference type="GO" id="GO:0042391">
    <property type="term" value="P:regulation of membrane potential"/>
    <property type="evidence" value="ECO:0007669"/>
    <property type="project" value="InterPro"/>
</dbReference>
<protein>
    <submittedName>
        <fullName evidence="16">DEBR0S2_10418g1_1</fullName>
    </submittedName>
</protein>
<feature type="transmembrane region" description="Helical" evidence="12">
    <location>
        <begin position="200"/>
        <end position="225"/>
    </location>
</feature>
<name>A0A7D9GZ65_DEKBR</name>
<feature type="compositionally biased region" description="Polar residues" evidence="11">
    <location>
        <begin position="1094"/>
        <end position="1105"/>
    </location>
</feature>
<dbReference type="InterPro" id="IPR013928">
    <property type="entry name" value="Cation/H_antiporter_C"/>
</dbReference>
<keyword evidence="6 12" id="KW-1133">Transmembrane helix</keyword>
<evidence type="ECO:0000256" key="5">
    <source>
        <dbReference type="ARBA" id="ARBA00022692"/>
    </source>
</evidence>
<feature type="compositionally biased region" description="Basic residues" evidence="11">
    <location>
        <begin position="519"/>
        <end position="537"/>
    </location>
</feature>
<feature type="compositionally biased region" description="Polar residues" evidence="11">
    <location>
        <begin position="718"/>
        <end position="731"/>
    </location>
</feature>
<keyword evidence="4" id="KW-0050">Antiport</keyword>
<evidence type="ECO:0000313" key="16">
    <source>
        <dbReference type="EMBL" id="VUG17560.1"/>
    </source>
</evidence>
<feature type="transmembrane region" description="Helical" evidence="12">
    <location>
        <begin position="12"/>
        <end position="32"/>
    </location>
</feature>
<dbReference type="GO" id="GO:0036376">
    <property type="term" value="P:sodium ion export across plasma membrane"/>
    <property type="evidence" value="ECO:0007669"/>
    <property type="project" value="InterPro"/>
</dbReference>
<dbReference type="GO" id="GO:0030007">
    <property type="term" value="P:intracellular potassium ion homeostasis"/>
    <property type="evidence" value="ECO:0007669"/>
    <property type="project" value="TreeGrafter"/>
</dbReference>
<feature type="transmembrane region" description="Helical" evidence="12">
    <location>
        <begin position="364"/>
        <end position="384"/>
    </location>
</feature>
<evidence type="ECO:0000313" key="17">
    <source>
        <dbReference type="Proteomes" id="UP000478008"/>
    </source>
</evidence>
<feature type="transmembrane region" description="Helical" evidence="12">
    <location>
        <begin position="245"/>
        <end position="262"/>
    </location>
</feature>
<dbReference type="Gene3D" id="1.20.1530.20">
    <property type="match status" value="1"/>
</dbReference>
<dbReference type="PANTHER" id="PTHR31382">
    <property type="entry name" value="NA(+)/H(+) ANTIPORTER"/>
    <property type="match status" value="1"/>
</dbReference>
<feature type="compositionally biased region" description="Basic and acidic residues" evidence="11">
    <location>
        <begin position="637"/>
        <end position="656"/>
    </location>
</feature>
<reference evidence="15 18" key="2">
    <citation type="journal article" date="2020" name="Appl. Microbiol. Biotechnol.">
        <title>Targeted gene deletion in Brettanomyces bruxellensis with an expression-free CRISPR-Cas9 system.</title>
        <authorList>
            <person name="Varela C."/>
            <person name="Bartel C."/>
            <person name="Onetto C."/>
            <person name="Borneman A."/>
        </authorList>
    </citation>
    <scope>NUCLEOTIDE SEQUENCE [LARGE SCALE GENOMIC DNA]</scope>
    <source>
        <strain evidence="15 18">AWRI1613</strain>
    </source>
</reference>
<dbReference type="InterPro" id="IPR006153">
    <property type="entry name" value="Cation/H_exchanger_TM"/>
</dbReference>
<feature type="transmembrane region" description="Helical" evidence="12">
    <location>
        <begin position="413"/>
        <end position="438"/>
    </location>
</feature>